<dbReference type="CDD" id="cd00082">
    <property type="entry name" value="HisKA"/>
    <property type="match status" value="1"/>
</dbReference>
<dbReference type="InterPro" id="IPR013783">
    <property type="entry name" value="Ig-like_fold"/>
</dbReference>
<dbReference type="GO" id="GO:0000155">
    <property type="term" value="F:phosphorelay sensor kinase activity"/>
    <property type="evidence" value="ECO:0007669"/>
    <property type="project" value="InterPro"/>
</dbReference>
<dbReference type="CDD" id="cd16922">
    <property type="entry name" value="HATPase_EvgS-ArcB-TorS-like"/>
    <property type="match status" value="1"/>
</dbReference>
<dbReference type="Pfam" id="PF07494">
    <property type="entry name" value="Reg_prop"/>
    <property type="match status" value="1"/>
</dbReference>
<evidence type="ECO:0000256" key="5">
    <source>
        <dbReference type="SAM" id="Phobius"/>
    </source>
</evidence>
<proteinExistence type="predicted"/>
<dbReference type="SUPFAM" id="SSF55874">
    <property type="entry name" value="ATPase domain of HSP90 chaperone/DNA topoisomerase II/histidine kinase"/>
    <property type="match status" value="1"/>
</dbReference>
<dbReference type="InterPro" id="IPR015943">
    <property type="entry name" value="WD40/YVTN_repeat-like_dom_sf"/>
</dbReference>
<name>A0A3E1K950_9GAMM</name>
<sequence length="1338" mass="145986">MLAEGGKPGAATGREGASRRFLAAGLIPLLLSLALAWGAAHARLEQGPVFRTLSVNEGLPDRRVEAIVQDAHGFIWIGTRGGLVRHEGQRMRFIPSDPENPNPLPGRNIMSLMAHSDGTVWAGVENRGVVQIGPEVELRRHLEPEQRGGRLPAGNVWSMAEDCDGRVWMAFMRGGVAVYDPDGDALTHFAQSEASGLNPGGFQVHLEVDSRCRVWVVQTSQVSRFDPDAGRFRAIREPGPGRFAMFLAEADGRIYFNEAGAVYDLGPVSRAAETEPRRIAAIKGVVTAIAADPHSDQLVIASTSGLYRKSPGPDGALSAVRHQPGLANGLPSDAVDSATFDREGGLWLTTTRSGAAYLPPGSAAFERYQPVPGRNGPDAVNLDPVMSLTWDRDSRGFWIGGLRGDVEFLALAERDEPLPTISEAAREALSGAAVLEILRESGTIYFATQKSVVRAALGEGGAHQVLMNRGDLASGTFSSLRRKDEEQLWIATQDVGLFLFDESTGEREHFHPDGQGRRFLPETAPREIMRGPDGAWWLIAPGGVYRWSEERGFVRQEVPAKRPLASAAWLDDELWLATDQSIQLWRREAGSLVAVREYDLEGRLPPGRVIEIVPDALGDIWLMRTSGLSLLRVADGRVRHFSQRDGMAAVEFGENAAATLPNGILAFGGRGGIVTVDPGRISSVSVAPKVHMTRLQAGDRIVELDPVSSTAIELEHDNNNLFIDFLATSYLATDRTRYRVMLEGWDNDWIELIGQTRHHYSNLPPGRYRFLVQAAAPDGPWSTDGDALAVHIRQPPWLSGWALAAYALLALTGTGAGLRGYRRANQRRREVRDARQKRDLAEQQRKIITRLNHSLEPLELAETIAREIVQVTGGRAAWLGYVDEHLPRDLVATDTEQAPLTREQWRRRLTAAGVGEDLALTLRVGDRDVARVLVEALPGSLSDEDRERLRLLEEMAAQALHNALLLQRVRALAERAEQASNAKSEFLATMSHEIRTPLHGVLGMVELLYETETEPGQQDILDTLRQSGLQLQRIIDDVLDISRIEAGRMSLNEQPFDLAAMLEQVVDLHAPNAARKGLDLRLRIAADLPLSASGDSDRISQVLGNLLSNAVKFTERGGIELSAAAGRDGQLVLVVSDSGPGISARDRDRLFEPFTQLDASITRSYSGSGLGLAICRRLVDAMGGTLDLLAGCHGGSRFRVRLPALDAATETSGSALSSMLQGQVVGASVPTPTLRVLQSLARRWGIRVVDARRRARPCDLLLVDPQTLDETDADRLDAWRQQAEALAWLQSPFPSRSGPPPLLPKGAHFLRWPLVESRFVGLLFDLRIGGDDAGGSSG</sequence>
<evidence type="ECO:0000313" key="8">
    <source>
        <dbReference type="Proteomes" id="UP000260351"/>
    </source>
</evidence>
<dbReference type="Gene3D" id="2.130.10.10">
    <property type="entry name" value="YVTN repeat-like/Quinoprotein amine dehydrogenase"/>
    <property type="match status" value="3"/>
</dbReference>
<dbReference type="InterPro" id="IPR003661">
    <property type="entry name" value="HisK_dim/P_dom"/>
</dbReference>
<keyword evidence="5" id="KW-1133">Transmembrane helix</keyword>
<dbReference type="SMART" id="SM00387">
    <property type="entry name" value="HATPase_c"/>
    <property type="match status" value="1"/>
</dbReference>
<evidence type="ECO:0000256" key="2">
    <source>
        <dbReference type="ARBA" id="ARBA00012438"/>
    </source>
</evidence>
<comment type="caution">
    <text evidence="7">The sequence shown here is derived from an EMBL/GenBank/DDBJ whole genome shotgun (WGS) entry which is preliminary data.</text>
</comment>
<organism evidence="7 8">
    <name type="scientific">Wenzhouxiangella sediminis</name>
    <dbReference type="NCBI Taxonomy" id="1792836"/>
    <lineage>
        <taxon>Bacteria</taxon>
        <taxon>Pseudomonadati</taxon>
        <taxon>Pseudomonadota</taxon>
        <taxon>Gammaproteobacteria</taxon>
        <taxon>Chromatiales</taxon>
        <taxon>Wenzhouxiangellaceae</taxon>
        <taxon>Wenzhouxiangella</taxon>
    </lineage>
</organism>
<keyword evidence="7" id="KW-0808">Transferase</keyword>
<dbReference type="PANTHER" id="PTHR43547">
    <property type="entry name" value="TWO-COMPONENT HISTIDINE KINASE"/>
    <property type="match status" value="1"/>
</dbReference>
<dbReference type="Gene3D" id="3.30.565.10">
    <property type="entry name" value="Histidine kinase-like ATPase, C-terminal domain"/>
    <property type="match status" value="1"/>
</dbReference>
<evidence type="ECO:0000256" key="4">
    <source>
        <dbReference type="ARBA" id="ARBA00023012"/>
    </source>
</evidence>
<gene>
    <name evidence="7" type="ORF">DZC52_07725</name>
</gene>
<keyword evidence="5" id="KW-0812">Transmembrane</keyword>
<dbReference type="SUPFAM" id="SSF63829">
    <property type="entry name" value="Calcium-dependent phosphotriesterase"/>
    <property type="match status" value="1"/>
</dbReference>
<evidence type="ECO:0000256" key="1">
    <source>
        <dbReference type="ARBA" id="ARBA00000085"/>
    </source>
</evidence>
<dbReference type="SUPFAM" id="SSF47384">
    <property type="entry name" value="Homodimeric domain of signal transducing histidine kinase"/>
    <property type="match status" value="1"/>
</dbReference>
<dbReference type="InterPro" id="IPR011041">
    <property type="entry name" value="Quinoprot_gluc/sorb_DH_b-prop"/>
</dbReference>
<dbReference type="PROSITE" id="PS50109">
    <property type="entry name" value="HIS_KIN"/>
    <property type="match status" value="1"/>
</dbReference>
<feature type="domain" description="Histidine kinase" evidence="6">
    <location>
        <begin position="989"/>
        <end position="1206"/>
    </location>
</feature>
<keyword evidence="5" id="KW-0472">Membrane</keyword>
<evidence type="ECO:0000259" key="6">
    <source>
        <dbReference type="PROSITE" id="PS50109"/>
    </source>
</evidence>
<reference evidence="7 8" key="1">
    <citation type="submission" date="2018-08" db="EMBL/GenBank/DDBJ databases">
        <title>Wenzhouxiangella salilacus sp. nov., a novel bacterium isolated from a saline lake in Xinjiang Province, China.</title>
        <authorList>
            <person name="Han S."/>
        </authorList>
    </citation>
    <scope>NUCLEOTIDE SEQUENCE [LARGE SCALE GENOMIC DNA]</scope>
    <source>
        <strain evidence="7 8">XDB06</strain>
    </source>
</reference>
<dbReference type="Gene3D" id="2.60.40.10">
    <property type="entry name" value="Immunoglobulins"/>
    <property type="match status" value="1"/>
</dbReference>
<dbReference type="InterPro" id="IPR003594">
    <property type="entry name" value="HATPase_dom"/>
</dbReference>
<dbReference type="EMBL" id="QUZK01000034">
    <property type="protein sequence ID" value="RFF30609.1"/>
    <property type="molecule type" value="Genomic_DNA"/>
</dbReference>
<dbReference type="InterPro" id="IPR005467">
    <property type="entry name" value="His_kinase_dom"/>
</dbReference>
<keyword evidence="3" id="KW-0597">Phosphoprotein</keyword>
<evidence type="ECO:0000256" key="3">
    <source>
        <dbReference type="ARBA" id="ARBA00022553"/>
    </source>
</evidence>
<keyword evidence="8" id="KW-1185">Reference proteome</keyword>
<feature type="transmembrane region" description="Helical" evidence="5">
    <location>
        <begin position="21"/>
        <end position="40"/>
    </location>
</feature>
<dbReference type="SMART" id="SM00388">
    <property type="entry name" value="HisKA"/>
    <property type="match status" value="1"/>
</dbReference>
<dbReference type="RefSeq" id="WP_116650552.1">
    <property type="nucleotide sequence ID" value="NZ_QUZK01000034.1"/>
</dbReference>
<accession>A0A3E1K950</accession>
<dbReference type="EC" id="2.7.13.3" evidence="2"/>
<dbReference type="Gene3D" id="1.10.287.130">
    <property type="match status" value="1"/>
</dbReference>
<dbReference type="PRINTS" id="PR00344">
    <property type="entry name" value="BCTRLSENSOR"/>
</dbReference>
<protein>
    <recommendedName>
        <fullName evidence="2">histidine kinase</fullName>
        <ecNumber evidence="2">2.7.13.3</ecNumber>
    </recommendedName>
</protein>
<comment type="catalytic activity">
    <reaction evidence="1">
        <text>ATP + protein L-histidine = ADP + protein N-phospho-L-histidine.</text>
        <dbReference type="EC" id="2.7.13.3"/>
    </reaction>
</comment>
<keyword evidence="4" id="KW-0902">Two-component regulatory system</keyword>
<dbReference type="InterPro" id="IPR011110">
    <property type="entry name" value="Reg_prop"/>
</dbReference>
<evidence type="ECO:0000313" key="7">
    <source>
        <dbReference type="EMBL" id="RFF30609.1"/>
    </source>
</evidence>
<dbReference type="InterPro" id="IPR036097">
    <property type="entry name" value="HisK_dim/P_sf"/>
</dbReference>
<keyword evidence="7" id="KW-0418">Kinase</keyword>
<dbReference type="InterPro" id="IPR004358">
    <property type="entry name" value="Sig_transdc_His_kin-like_C"/>
</dbReference>
<dbReference type="InterPro" id="IPR036890">
    <property type="entry name" value="HATPase_C_sf"/>
</dbReference>
<dbReference type="Pfam" id="PF02518">
    <property type="entry name" value="HATPase_c"/>
    <property type="match status" value="1"/>
</dbReference>
<dbReference type="Pfam" id="PF00512">
    <property type="entry name" value="HisKA"/>
    <property type="match status" value="1"/>
</dbReference>
<dbReference type="OrthoDB" id="176203at2"/>
<dbReference type="FunFam" id="3.30.565.10:FF:000010">
    <property type="entry name" value="Sensor histidine kinase RcsC"/>
    <property type="match status" value="1"/>
</dbReference>
<dbReference type="Proteomes" id="UP000260351">
    <property type="component" value="Unassembled WGS sequence"/>
</dbReference>
<dbReference type="InterPro" id="IPR011123">
    <property type="entry name" value="Y_Y_Y"/>
</dbReference>
<dbReference type="Pfam" id="PF07495">
    <property type="entry name" value="Y_Y_Y"/>
    <property type="match status" value="1"/>
</dbReference>
<dbReference type="SUPFAM" id="SSF50952">
    <property type="entry name" value="Soluble quinoprotein glucose dehydrogenase"/>
    <property type="match status" value="1"/>
</dbReference>
<dbReference type="PANTHER" id="PTHR43547:SF2">
    <property type="entry name" value="HYBRID SIGNAL TRANSDUCTION HISTIDINE KINASE C"/>
    <property type="match status" value="1"/>
</dbReference>